<evidence type="ECO:0000256" key="10">
    <source>
        <dbReference type="ARBA" id="ARBA00038367"/>
    </source>
</evidence>
<keyword evidence="9 12" id="KW-0961">Cell wall biogenesis/degradation</keyword>
<dbReference type="GO" id="GO:0051301">
    <property type="term" value="P:cell division"/>
    <property type="evidence" value="ECO:0007669"/>
    <property type="project" value="UniProtKB-KW"/>
</dbReference>
<dbReference type="Gene3D" id="3.65.10.10">
    <property type="entry name" value="Enolpyruvate transferase domain"/>
    <property type="match status" value="2"/>
</dbReference>
<comment type="caution">
    <text evidence="14">The sequence shown here is derived from an EMBL/GenBank/DDBJ whole genome shotgun (WGS) entry which is preliminary data.</text>
</comment>
<proteinExistence type="inferred from homology"/>
<keyword evidence="15" id="KW-1185">Reference proteome</keyword>
<keyword evidence="4 12" id="KW-0132">Cell division</keyword>
<protein>
    <recommendedName>
        <fullName evidence="12">UDP-N-acetylglucosamine 1-carboxyvinyltransferase</fullName>
        <ecNumber evidence="12">2.5.1.7</ecNumber>
    </recommendedName>
    <alternativeName>
        <fullName evidence="12">Enoylpyruvate transferase</fullName>
    </alternativeName>
    <alternativeName>
        <fullName evidence="12">UDP-N-acetylglucosamine enolpyruvyl transferase</fullName>
        <shortName evidence="12">EPT</shortName>
    </alternativeName>
</protein>
<comment type="function">
    <text evidence="12">Cell wall formation. Adds enolpyruvyl to UDP-N-acetylglucosamine.</text>
</comment>
<evidence type="ECO:0000313" key="15">
    <source>
        <dbReference type="Proteomes" id="UP000774750"/>
    </source>
</evidence>
<accession>A0A939BDR6</accession>
<dbReference type="CDD" id="cd01555">
    <property type="entry name" value="UdpNAET"/>
    <property type="match status" value="1"/>
</dbReference>
<dbReference type="GO" id="GO:0008360">
    <property type="term" value="P:regulation of cell shape"/>
    <property type="evidence" value="ECO:0007669"/>
    <property type="project" value="UniProtKB-KW"/>
</dbReference>
<dbReference type="GO" id="GO:0005737">
    <property type="term" value="C:cytoplasm"/>
    <property type="evidence" value="ECO:0007669"/>
    <property type="project" value="UniProtKB-SubCell"/>
</dbReference>
<feature type="binding site" evidence="12">
    <location>
        <position position="92"/>
    </location>
    <ligand>
        <name>UDP-N-acetyl-alpha-D-glucosamine</name>
        <dbReference type="ChEBI" id="CHEBI:57705"/>
    </ligand>
</feature>
<keyword evidence="7 12" id="KW-0573">Peptidoglycan synthesis</keyword>
<sequence length="428" mass="46016">MERIVIDGPRRLFGEIDVHGAKNSALPILAGSLLSGGETVLHNCPRLTDVDAAIEILRVLGCTVHRESNSVTINSDTMTQSEIPEELMHEMRSSIVFLGAMVSRRAHVRLSFPGGCELGPRPIDLHISALQQLGVLVDETHGILDCRVENGLHGAKIMLAFPSVGATENIMLAAVTAKGITEIHNAAQEPEIVDLANYLISRGAKIRDAGKSTVYIEGVASLHATEYTVMPDRIVTATYLSAAAATGGKITVHRVVPSDLESVLPVFEQAGCKMRVYHDAITIEGPGMLHAVRNIRTLPYPGFPTDAQAPVMAFLTVASGTSVFVETIFENRYKHAGELCRMGADIKIEGKVAVVRGVKKLYGANVRATDLRGGAALVVAGLAAEGKTRISDVLHIDRGYESIEHAFRTLGAQIDRETITLDKEVPRA</sequence>
<evidence type="ECO:0000256" key="8">
    <source>
        <dbReference type="ARBA" id="ARBA00023306"/>
    </source>
</evidence>
<evidence type="ECO:0000256" key="5">
    <source>
        <dbReference type="ARBA" id="ARBA00022679"/>
    </source>
</evidence>
<dbReference type="GO" id="GO:0019277">
    <property type="term" value="P:UDP-N-acetylgalactosamine biosynthetic process"/>
    <property type="evidence" value="ECO:0007669"/>
    <property type="project" value="InterPro"/>
</dbReference>
<feature type="binding site" evidence="12">
    <location>
        <begin position="22"/>
        <end position="23"/>
    </location>
    <ligand>
        <name>phosphoenolpyruvate</name>
        <dbReference type="ChEBI" id="CHEBI:58702"/>
    </ligand>
</feature>
<dbReference type="PANTHER" id="PTHR43783:SF1">
    <property type="entry name" value="UDP-N-ACETYLGLUCOSAMINE 1-CARBOXYVINYLTRANSFERASE"/>
    <property type="match status" value="1"/>
</dbReference>
<dbReference type="Proteomes" id="UP000774750">
    <property type="component" value="Unassembled WGS sequence"/>
</dbReference>
<comment type="subcellular location">
    <subcellularLocation>
        <location evidence="1 12">Cytoplasm</location>
    </subcellularLocation>
</comment>
<evidence type="ECO:0000256" key="3">
    <source>
        <dbReference type="ARBA" id="ARBA00022490"/>
    </source>
</evidence>
<dbReference type="AlphaFoldDB" id="A0A939BDR6"/>
<comment type="pathway">
    <text evidence="2 12">Cell wall biogenesis; peptidoglycan biosynthesis.</text>
</comment>
<dbReference type="GO" id="GO:0071555">
    <property type="term" value="P:cell wall organization"/>
    <property type="evidence" value="ECO:0007669"/>
    <property type="project" value="UniProtKB-KW"/>
</dbReference>
<feature type="modified residue" description="2-(S-cysteinyl)pyruvic acid O-phosphothioketal" evidence="12">
    <location>
        <position position="116"/>
    </location>
</feature>
<dbReference type="EC" id="2.5.1.7" evidence="12"/>
<evidence type="ECO:0000256" key="4">
    <source>
        <dbReference type="ARBA" id="ARBA00022618"/>
    </source>
</evidence>
<comment type="similarity">
    <text evidence="10 12">Belongs to the EPSP synthase family. MurA subfamily.</text>
</comment>
<reference evidence="14" key="1">
    <citation type="submission" date="2020-08" db="EMBL/GenBank/DDBJ databases">
        <authorList>
            <person name="Cejkova D."/>
            <person name="Kubasova T."/>
            <person name="Jahodarova E."/>
            <person name="Rychlik I."/>
        </authorList>
    </citation>
    <scope>NUCLEOTIDE SEQUENCE</scope>
    <source>
        <strain evidence="14">An559</strain>
    </source>
</reference>
<evidence type="ECO:0000256" key="9">
    <source>
        <dbReference type="ARBA" id="ARBA00023316"/>
    </source>
</evidence>
<dbReference type="Pfam" id="PF00275">
    <property type="entry name" value="EPSP_synthase"/>
    <property type="match status" value="1"/>
</dbReference>
<dbReference type="HAMAP" id="MF_00111">
    <property type="entry name" value="MurA"/>
    <property type="match status" value="1"/>
</dbReference>
<keyword evidence="3 12" id="KW-0963">Cytoplasm</keyword>
<dbReference type="RefSeq" id="WP_204447283.1">
    <property type="nucleotide sequence ID" value="NZ_JACJKY010000015.1"/>
</dbReference>
<comment type="catalytic activity">
    <reaction evidence="11 12">
        <text>phosphoenolpyruvate + UDP-N-acetyl-alpha-D-glucosamine = UDP-N-acetyl-3-O-(1-carboxyvinyl)-alpha-D-glucosamine + phosphate</text>
        <dbReference type="Rhea" id="RHEA:18681"/>
        <dbReference type="ChEBI" id="CHEBI:43474"/>
        <dbReference type="ChEBI" id="CHEBI:57705"/>
        <dbReference type="ChEBI" id="CHEBI:58702"/>
        <dbReference type="ChEBI" id="CHEBI:68483"/>
        <dbReference type="EC" id="2.5.1.7"/>
    </reaction>
</comment>
<evidence type="ECO:0000256" key="7">
    <source>
        <dbReference type="ARBA" id="ARBA00022984"/>
    </source>
</evidence>
<evidence type="ECO:0000313" key="14">
    <source>
        <dbReference type="EMBL" id="MBM6921384.1"/>
    </source>
</evidence>
<feature type="binding site" evidence="12">
    <location>
        <position position="328"/>
    </location>
    <ligand>
        <name>UDP-N-acetyl-alpha-D-glucosamine</name>
        <dbReference type="ChEBI" id="CHEBI:57705"/>
    </ligand>
</feature>
<dbReference type="NCBIfam" id="NF006873">
    <property type="entry name" value="PRK09369.1"/>
    <property type="match status" value="1"/>
</dbReference>
<keyword evidence="5 12" id="KW-0808">Transferase</keyword>
<dbReference type="SUPFAM" id="SSF55205">
    <property type="entry name" value="EPT/RTPC-like"/>
    <property type="match status" value="1"/>
</dbReference>
<dbReference type="InterPro" id="IPR005750">
    <property type="entry name" value="UDP_GlcNAc_COvinyl_MurA"/>
</dbReference>
<feature type="binding site" evidence="12">
    <location>
        <begin position="121"/>
        <end position="125"/>
    </location>
    <ligand>
        <name>UDP-N-acetyl-alpha-D-glucosamine</name>
        <dbReference type="ChEBI" id="CHEBI:57705"/>
    </ligand>
</feature>
<dbReference type="InterPro" id="IPR001986">
    <property type="entry name" value="Enolpyruvate_Tfrase_dom"/>
</dbReference>
<dbReference type="InterPro" id="IPR050068">
    <property type="entry name" value="MurA_subfamily"/>
</dbReference>
<keyword evidence="12" id="KW-0670">Pyruvate</keyword>
<reference evidence="14" key="2">
    <citation type="journal article" date="2021" name="Sci. Rep.">
        <title>The distribution of antibiotic resistance genes in chicken gut microbiota commensals.</title>
        <authorList>
            <person name="Juricova H."/>
            <person name="Matiasovicova J."/>
            <person name="Kubasova T."/>
            <person name="Cejkova D."/>
            <person name="Rychlik I."/>
        </authorList>
    </citation>
    <scope>NUCLEOTIDE SEQUENCE</scope>
    <source>
        <strain evidence="14">An559</strain>
    </source>
</reference>
<evidence type="ECO:0000256" key="1">
    <source>
        <dbReference type="ARBA" id="ARBA00004496"/>
    </source>
</evidence>
<dbReference type="InterPro" id="IPR013792">
    <property type="entry name" value="RNA3'P_cycl/enolpyr_Trfase_a/b"/>
</dbReference>
<keyword evidence="6 12" id="KW-0133">Cell shape</keyword>
<evidence type="ECO:0000259" key="13">
    <source>
        <dbReference type="Pfam" id="PF00275"/>
    </source>
</evidence>
<feature type="binding site" evidence="12">
    <location>
        <position position="306"/>
    </location>
    <ligand>
        <name>UDP-N-acetyl-alpha-D-glucosamine</name>
        <dbReference type="ChEBI" id="CHEBI:57705"/>
    </ligand>
</feature>
<evidence type="ECO:0000256" key="12">
    <source>
        <dbReference type="HAMAP-Rule" id="MF_00111"/>
    </source>
</evidence>
<dbReference type="NCBIfam" id="TIGR01072">
    <property type="entry name" value="murA"/>
    <property type="match status" value="1"/>
</dbReference>
<dbReference type="EMBL" id="JACJKY010000015">
    <property type="protein sequence ID" value="MBM6921384.1"/>
    <property type="molecule type" value="Genomic_DNA"/>
</dbReference>
<feature type="domain" description="Enolpyruvate transferase" evidence="13">
    <location>
        <begin position="7"/>
        <end position="405"/>
    </location>
</feature>
<evidence type="ECO:0000256" key="6">
    <source>
        <dbReference type="ARBA" id="ARBA00022960"/>
    </source>
</evidence>
<dbReference type="PANTHER" id="PTHR43783">
    <property type="entry name" value="UDP-N-ACETYLGLUCOSAMINE 1-CARBOXYVINYLTRANSFERASE"/>
    <property type="match status" value="1"/>
</dbReference>
<gene>
    <name evidence="12 14" type="primary">murA</name>
    <name evidence="14" type="ORF">H6A12_09475</name>
</gene>
<evidence type="ECO:0000256" key="11">
    <source>
        <dbReference type="ARBA" id="ARBA00047527"/>
    </source>
</evidence>
<comment type="caution">
    <text evidence="12">Lacks conserved residue(s) required for the propagation of feature annotation.</text>
</comment>
<dbReference type="InterPro" id="IPR036968">
    <property type="entry name" value="Enolpyruvate_Tfrase_sf"/>
</dbReference>
<name>A0A939BDR6_9FIRM</name>
<evidence type="ECO:0000256" key="2">
    <source>
        <dbReference type="ARBA" id="ARBA00004752"/>
    </source>
</evidence>
<dbReference type="GO" id="GO:0009252">
    <property type="term" value="P:peptidoglycan biosynthetic process"/>
    <property type="evidence" value="ECO:0007669"/>
    <property type="project" value="UniProtKB-UniRule"/>
</dbReference>
<feature type="active site" description="Proton donor" evidence="12">
    <location>
        <position position="116"/>
    </location>
</feature>
<organism evidence="14 15">
    <name type="scientific">Merdimmobilis hominis</name>
    <dbReference type="NCBI Taxonomy" id="2897707"/>
    <lineage>
        <taxon>Bacteria</taxon>
        <taxon>Bacillati</taxon>
        <taxon>Bacillota</taxon>
        <taxon>Clostridia</taxon>
        <taxon>Eubacteriales</taxon>
        <taxon>Oscillospiraceae</taxon>
        <taxon>Merdimmobilis</taxon>
    </lineage>
</organism>
<keyword evidence="8 12" id="KW-0131">Cell cycle</keyword>
<dbReference type="GO" id="GO:0008760">
    <property type="term" value="F:UDP-N-acetylglucosamine 1-carboxyvinyltransferase activity"/>
    <property type="evidence" value="ECO:0007669"/>
    <property type="project" value="UniProtKB-UniRule"/>
</dbReference>